<evidence type="ECO:0000256" key="2">
    <source>
        <dbReference type="SAM" id="MobiDB-lite"/>
    </source>
</evidence>
<dbReference type="EMBL" id="AMZH03023999">
    <property type="protein sequence ID" value="RRT36149.1"/>
    <property type="molecule type" value="Genomic_DNA"/>
</dbReference>
<sequence length="151" mass="17269">MDNRVDLLRKEVQRLKKGGDLDVVAAVEAQASEAQSLIDNLQTELDENARTQVWQMEIELLELTRSKDALRANLPRQAIEDYKKSFGFEMGLVRMRRISLENGYQLVLVRLQTRHPGVEIEEDPFVLLPEDADVPMADEQPFNDSPPPPEE</sequence>
<dbReference type="Proteomes" id="UP000287651">
    <property type="component" value="Unassembled WGS sequence"/>
</dbReference>
<accession>A0A426X9J6</accession>
<comment type="caution">
    <text evidence="3">The sequence shown here is derived from an EMBL/GenBank/DDBJ whole genome shotgun (WGS) entry which is preliminary data.</text>
</comment>
<evidence type="ECO:0000313" key="4">
    <source>
        <dbReference type="Proteomes" id="UP000287651"/>
    </source>
</evidence>
<keyword evidence="1" id="KW-0175">Coiled coil</keyword>
<evidence type="ECO:0000256" key="1">
    <source>
        <dbReference type="SAM" id="Coils"/>
    </source>
</evidence>
<evidence type="ECO:0000313" key="3">
    <source>
        <dbReference type="EMBL" id="RRT36149.1"/>
    </source>
</evidence>
<name>A0A426X9J6_ENSVE</name>
<feature type="coiled-coil region" evidence="1">
    <location>
        <begin position="24"/>
        <end position="51"/>
    </location>
</feature>
<dbReference type="AlphaFoldDB" id="A0A426X9J6"/>
<protein>
    <submittedName>
        <fullName evidence="3">Uncharacterized protein</fullName>
    </submittedName>
</protein>
<gene>
    <name evidence="3" type="ORF">B296_00045892</name>
</gene>
<reference evidence="3 4" key="1">
    <citation type="journal article" date="2014" name="Agronomy (Basel)">
        <title>A Draft Genome Sequence for Ensete ventricosum, the Drought-Tolerant Tree Against Hunger.</title>
        <authorList>
            <person name="Harrison J."/>
            <person name="Moore K.A."/>
            <person name="Paszkiewicz K."/>
            <person name="Jones T."/>
            <person name="Grant M."/>
            <person name="Ambacheew D."/>
            <person name="Muzemil S."/>
            <person name="Studholme D.J."/>
        </authorList>
    </citation>
    <scope>NUCLEOTIDE SEQUENCE [LARGE SCALE GENOMIC DNA]</scope>
</reference>
<feature type="region of interest" description="Disordered" evidence="2">
    <location>
        <begin position="130"/>
        <end position="151"/>
    </location>
</feature>
<proteinExistence type="predicted"/>
<organism evidence="3 4">
    <name type="scientific">Ensete ventricosum</name>
    <name type="common">Abyssinian banana</name>
    <name type="synonym">Musa ensete</name>
    <dbReference type="NCBI Taxonomy" id="4639"/>
    <lineage>
        <taxon>Eukaryota</taxon>
        <taxon>Viridiplantae</taxon>
        <taxon>Streptophyta</taxon>
        <taxon>Embryophyta</taxon>
        <taxon>Tracheophyta</taxon>
        <taxon>Spermatophyta</taxon>
        <taxon>Magnoliopsida</taxon>
        <taxon>Liliopsida</taxon>
        <taxon>Zingiberales</taxon>
        <taxon>Musaceae</taxon>
        <taxon>Ensete</taxon>
    </lineage>
</organism>